<evidence type="ECO:0000259" key="4">
    <source>
        <dbReference type="Pfam" id="PF11265"/>
    </source>
</evidence>
<dbReference type="GO" id="GO:0005667">
    <property type="term" value="C:transcription regulator complex"/>
    <property type="evidence" value="ECO:0007669"/>
    <property type="project" value="TreeGrafter"/>
</dbReference>
<dbReference type="OrthoDB" id="7690434at2759"/>
<reference evidence="5" key="2">
    <citation type="journal article" date="2023" name="Plants (Basel)">
        <title>Annotation of the Turnera subulata (Passifloraceae) Draft Genome Reveals the S-Locus Evolved after the Divergence of Turneroideae from Passifloroideae in a Stepwise Manner.</title>
        <authorList>
            <person name="Henning P.M."/>
            <person name="Roalson E.H."/>
            <person name="Mir W."/>
            <person name="McCubbin A.G."/>
            <person name="Shore J.S."/>
        </authorList>
    </citation>
    <scope>NUCLEOTIDE SEQUENCE</scope>
    <source>
        <strain evidence="5">F60SS</strain>
    </source>
</reference>
<feature type="non-terminal residue" evidence="5">
    <location>
        <position position="1"/>
    </location>
</feature>
<dbReference type="InterPro" id="IPR021419">
    <property type="entry name" value="Mediator_Med25_VWA"/>
</dbReference>
<dbReference type="PANTHER" id="PTHR12433">
    <property type="entry name" value="MEDIATOR OF RNA POLYMERASE II TRANSCRIPTION SUBUNIT 25"/>
    <property type="match status" value="1"/>
</dbReference>
<name>A0A9Q0F599_9ROSI</name>
<dbReference type="GO" id="GO:0045944">
    <property type="term" value="P:positive regulation of transcription by RNA polymerase II"/>
    <property type="evidence" value="ECO:0007669"/>
    <property type="project" value="TreeGrafter"/>
</dbReference>
<reference evidence="5" key="1">
    <citation type="submission" date="2022-02" db="EMBL/GenBank/DDBJ databases">
        <authorList>
            <person name="Henning P.M."/>
            <person name="McCubbin A.G."/>
            <person name="Shore J.S."/>
        </authorList>
    </citation>
    <scope>NUCLEOTIDE SEQUENCE</scope>
    <source>
        <strain evidence="5">F60SS</strain>
        <tissue evidence="5">Leaves</tissue>
    </source>
</reference>
<dbReference type="AlphaFoldDB" id="A0A9Q0F599"/>
<comment type="caution">
    <text evidence="5">The sequence shown here is derived from an EMBL/GenBank/DDBJ whole genome shotgun (WGS) entry which is preliminary data.</text>
</comment>
<evidence type="ECO:0000313" key="5">
    <source>
        <dbReference type="EMBL" id="KAJ4825124.1"/>
    </source>
</evidence>
<dbReference type="EMBL" id="JAKUCV010006995">
    <property type="protein sequence ID" value="KAJ4825124.1"/>
    <property type="molecule type" value="Genomic_DNA"/>
</dbReference>
<dbReference type="Pfam" id="PF11265">
    <property type="entry name" value="Med25_VWA"/>
    <property type="match status" value="1"/>
</dbReference>
<sequence>MFGFKNSGMLFSSFGGLPQDPSDAVAELGLIQYHRHGPSAARTAGPSGWTRDINVFMNWLSNLKFDGGDIHKSAIAEGLADALVMFLMDPNGGQEQLLFVGQRHCIVVAASDPFSMVKVADTENSSRQISDLGAETEDTTAESIAKLFPQFTVSLSVISPRQLPLLRKIYNAGKCDPSAQDIFLNDVKNPNFLVLLSERFQEAHTALNEHETADTGINLSEEELTLLEQLLAGPSISHNAHEFMDTEITSPEETTTASYKMQPDVLHDPYVPQHISPQCFSRNVPAAETFADNFTSQELFALENTNVPSAIVLSQRAQPLRLIVNPSIVISSHSQPSQTSCSAETRETSGGNPKIFSKYQRNHDSSRSSSRSYT</sequence>
<proteinExistence type="inferred from homology"/>
<feature type="domain" description="Mediator of RNA polymerase II transcription subunit 25 von Willebrand factor type A" evidence="4">
    <location>
        <begin position="27"/>
        <end position="198"/>
    </location>
</feature>
<dbReference type="GO" id="GO:0016592">
    <property type="term" value="C:mediator complex"/>
    <property type="evidence" value="ECO:0007669"/>
    <property type="project" value="TreeGrafter"/>
</dbReference>
<keyword evidence="6" id="KW-1185">Reference proteome</keyword>
<protein>
    <recommendedName>
        <fullName evidence="2">Mediator of RNA polymerase II transcription subunit 25</fullName>
    </recommendedName>
</protein>
<evidence type="ECO:0000256" key="2">
    <source>
        <dbReference type="ARBA" id="ARBA00019694"/>
    </source>
</evidence>
<evidence type="ECO:0000256" key="3">
    <source>
        <dbReference type="SAM" id="MobiDB-lite"/>
    </source>
</evidence>
<dbReference type="Proteomes" id="UP001141552">
    <property type="component" value="Unassembled WGS sequence"/>
</dbReference>
<dbReference type="PANTHER" id="PTHR12433:SF12">
    <property type="entry name" value="MEDIATOR OF RNA POLYMERASE II TRANSCRIPTION SUBUNIT 25"/>
    <property type="match status" value="1"/>
</dbReference>
<evidence type="ECO:0000313" key="6">
    <source>
        <dbReference type="Proteomes" id="UP001141552"/>
    </source>
</evidence>
<comment type="similarity">
    <text evidence="1">Belongs to the Mediator complex subunit 25 family.</text>
</comment>
<feature type="region of interest" description="Disordered" evidence="3">
    <location>
        <begin position="332"/>
        <end position="374"/>
    </location>
</feature>
<organism evidence="5 6">
    <name type="scientific">Turnera subulata</name>
    <dbReference type="NCBI Taxonomy" id="218843"/>
    <lineage>
        <taxon>Eukaryota</taxon>
        <taxon>Viridiplantae</taxon>
        <taxon>Streptophyta</taxon>
        <taxon>Embryophyta</taxon>
        <taxon>Tracheophyta</taxon>
        <taxon>Spermatophyta</taxon>
        <taxon>Magnoliopsida</taxon>
        <taxon>eudicotyledons</taxon>
        <taxon>Gunneridae</taxon>
        <taxon>Pentapetalae</taxon>
        <taxon>rosids</taxon>
        <taxon>fabids</taxon>
        <taxon>Malpighiales</taxon>
        <taxon>Passifloraceae</taxon>
        <taxon>Turnera</taxon>
    </lineage>
</organism>
<evidence type="ECO:0000256" key="1">
    <source>
        <dbReference type="ARBA" id="ARBA00009102"/>
    </source>
</evidence>
<accession>A0A9Q0F599</accession>
<gene>
    <name evidence="5" type="ORF">Tsubulata_036956</name>
</gene>
<feature type="compositionally biased region" description="Low complexity" evidence="3">
    <location>
        <begin position="332"/>
        <end position="342"/>
    </location>
</feature>